<dbReference type="SUPFAM" id="SSF52058">
    <property type="entry name" value="L domain-like"/>
    <property type="match status" value="1"/>
</dbReference>
<evidence type="ECO:0000256" key="1">
    <source>
        <dbReference type="ARBA" id="ARBA00022614"/>
    </source>
</evidence>
<dbReference type="EMBL" id="CAJHNJ030000025">
    <property type="protein sequence ID" value="CAG9121476.1"/>
    <property type="molecule type" value="Genomic_DNA"/>
</dbReference>
<dbReference type="PANTHER" id="PTHR48051:SF21">
    <property type="entry name" value="CALPONIN-HOMOLOGY (CH) DOMAIN-CONTAINING PROTEIN"/>
    <property type="match status" value="1"/>
</dbReference>
<dbReference type="GO" id="GO:0005737">
    <property type="term" value="C:cytoplasm"/>
    <property type="evidence" value="ECO:0007669"/>
    <property type="project" value="TreeGrafter"/>
</dbReference>
<name>A0A8S4EZX6_PLUXY</name>
<evidence type="ECO:0000313" key="5">
    <source>
        <dbReference type="Proteomes" id="UP000653454"/>
    </source>
</evidence>
<evidence type="ECO:0000256" key="2">
    <source>
        <dbReference type="ARBA" id="ARBA00022737"/>
    </source>
</evidence>
<evidence type="ECO:0000313" key="4">
    <source>
        <dbReference type="EMBL" id="CAG9121476.1"/>
    </source>
</evidence>
<keyword evidence="2" id="KW-0677">Repeat</keyword>
<evidence type="ECO:0000256" key="3">
    <source>
        <dbReference type="SAM" id="MobiDB-lite"/>
    </source>
</evidence>
<organism evidence="4 5">
    <name type="scientific">Plutella xylostella</name>
    <name type="common">Diamondback moth</name>
    <name type="synonym">Plutella maculipennis</name>
    <dbReference type="NCBI Taxonomy" id="51655"/>
    <lineage>
        <taxon>Eukaryota</taxon>
        <taxon>Metazoa</taxon>
        <taxon>Ecdysozoa</taxon>
        <taxon>Arthropoda</taxon>
        <taxon>Hexapoda</taxon>
        <taxon>Insecta</taxon>
        <taxon>Pterygota</taxon>
        <taxon>Neoptera</taxon>
        <taxon>Endopterygota</taxon>
        <taxon>Lepidoptera</taxon>
        <taxon>Glossata</taxon>
        <taxon>Ditrysia</taxon>
        <taxon>Yponomeutoidea</taxon>
        <taxon>Plutellidae</taxon>
        <taxon>Plutella</taxon>
    </lineage>
</organism>
<dbReference type="InterPro" id="IPR050216">
    <property type="entry name" value="LRR_domain-containing"/>
</dbReference>
<keyword evidence="5" id="KW-1185">Reference proteome</keyword>
<proteinExistence type="predicted"/>
<reference evidence="4" key="1">
    <citation type="submission" date="2020-11" db="EMBL/GenBank/DDBJ databases">
        <authorList>
            <person name="Whiteford S."/>
        </authorList>
    </citation>
    <scope>NUCLEOTIDE SEQUENCE</scope>
</reference>
<dbReference type="Gene3D" id="3.80.10.10">
    <property type="entry name" value="Ribonuclease Inhibitor"/>
    <property type="match status" value="1"/>
</dbReference>
<dbReference type="InterPro" id="IPR032675">
    <property type="entry name" value="LRR_dom_sf"/>
</dbReference>
<comment type="caution">
    <text evidence="4">The sequence shown here is derived from an EMBL/GenBank/DDBJ whole genome shotgun (WGS) entry which is preliminary data.</text>
</comment>
<dbReference type="PANTHER" id="PTHR48051">
    <property type="match status" value="1"/>
</dbReference>
<sequence length="113" mass="12301">MSVHAPRMRVMGCGGAPDRGPTKSEKPANYNQLTELPREICQMPLQVLLLPHNQLTSLPKELGRMGSLAELDASNNRLLQVPMTLGDCSSLRALDLSYNQLGLLPLPGAIKLK</sequence>
<gene>
    <name evidence="4" type="ORF">PLXY2_LOCUS7338</name>
</gene>
<protein>
    <submittedName>
        <fullName evidence="4">(diamondback moth) hypothetical protein</fullName>
    </submittedName>
</protein>
<dbReference type="AlphaFoldDB" id="A0A8S4EZX6"/>
<feature type="region of interest" description="Disordered" evidence="3">
    <location>
        <begin position="1"/>
        <end position="28"/>
    </location>
</feature>
<dbReference type="Proteomes" id="UP000653454">
    <property type="component" value="Unassembled WGS sequence"/>
</dbReference>
<dbReference type="Pfam" id="PF13855">
    <property type="entry name" value="LRR_8"/>
    <property type="match status" value="1"/>
</dbReference>
<keyword evidence="1" id="KW-0433">Leucine-rich repeat</keyword>
<dbReference type="InterPro" id="IPR001611">
    <property type="entry name" value="Leu-rich_rpt"/>
</dbReference>
<accession>A0A8S4EZX6</accession>